<organism evidence="1 2">
    <name type="scientific">Nocardia flavorosea</name>
    <dbReference type="NCBI Taxonomy" id="53429"/>
    <lineage>
        <taxon>Bacteria</taxon>
        <taxon>Bacillati</taxon>
        <taxon>Actinomycetota</taxon>
        <taxon>Actinomycetes</taxon>
        <taxon>Mycobacteriales</taxon>
        <taxon>Nocardiaceae</taxon>
        <taxon>Nocardia</taxon>
    </lineage>
</organism>
<name>A0A846YHT3_9NOCA</name>
<sequence length="399" mass="43058">MWDTRPVLGDIRDFARARQAGPWATLGVVLARAVAATEPNMVLPPLVGSDKSLNLFVALVGSSGGGKGAAEGAAADAVEFVDGNGRQIIIEEFPVGSGEGVARTFLPSDEPRTRALFTAAEVDTVSALGGRKGSTLMPELRKVYAGEQIGFANASKDTRTPLAAHSYRACLTIGVQPLKAGPLLDDADGGTPQRFLWLKVTDPYAPAGPLAAPEPVQVKVKAYTAARVRVTVPDIARDAIRRHRLAVLREEDVNPLDGHRMLTALKVGAALAILDGRIEITEEDWKLAGAILRVSDHTRAQVQQSVAEQSRSANRARALAAAERNEVISDHAEQRARDRVRGSVLRYLDRRTVATRKELRVNLRSELRSLLDSELGELESEGAISYDGTVYRRPEGRTE</sequence>
<dbReference type="AlphaFoldDB" id="A0A846YHT3"/>
<reference evidence="1 2" key="1">
    <citation type="submission" date="2020-04" db="EMBL/GenBank/DDBJ databases">
        <title>MicrobeNet Type strains.</title>
        <authorList>
            <person name="Nicholson A.C."/>
        </authorList>
    </citation>
    <scope>NUCLEOTIDE SEQUENCE [LARGE SCALE GENOMIC DNA]</scope>
    <source>
        <strain evidence="1 2">JCM 3332</strain>
    </source>
</reference>
<dbReference type="Proteomes" id="UP000570678">
    <property type="component" value="Unassembled WGS sequence"/>
</dbReference>
<gene>
    <name evidence="1" type="ORF">HGA15_13875</name>
</gene>
<protein>
    <recommendedName>
        <fullName evidence="3">DUF3987 domain-containing protein</fullName>
    </recommendedName>
</protein>
<comment type="caution">
    <text evidence="1">The sequence shown here is derived from an EMBL/GenBank/DDBJ whole genome shotgun (WGS) entry which is preliminary data.</text>
</comment>
<evidence type="ECO:0000313" key="2">
    <source>
        <dbReference type="Proteomes" id="UP000570678"/>
    </source>
</evidence>
<evidence type="ECO:0000313" key="1">
    <source>
        <dbReference type="EMBL" id="NKY57224.1"/>
    </source>
</evidence>
<dbReference type="EMBL" id="JAAXOT010000006">
    <property type="protein sequence ID" value="NKY57224.1"/>
    <property type="molecule type" value="Genomic_DNA"/>
</dbReference>
<keyword evidence="2" id="KW-1185">Reference proteome</keyword>
<evidence type="ECO:0008006" key="3">
    <source>
        <dbReference type="Google" id="ProtNLM"/>
    </source>
</evidence>
<accession>A0A846YHT3</accession>
<proteinExistence type="predicted"/>